<sequence>MRLLSTLSAVLLAAATSLAFDPTAYENTQIQRTYELGGAATNVQTVYTVRALKDSLGGYELVLSSPEEDVEDGTNYWEVMQGGKVWESLTVQSLSDGRKTVTIPLEPAPVGGPITFTLSQVLVHHSHPLPASIGQDDEQYLMFETNQTMVESLYSTRKETIKYRYAMRTSPSKKIISHSPAPEKYIQVGANASKKSGGTLTLGPYTSVPPTVSLSSAGVLTREPGFSMSPLKIHYPFEEPVKTIEKLVRLAEVSHWGDNLNVEDHIRLVNTGAHLKGQFSRIQYQMARFRPTFPAQIIRNIIYPLPPHSHSAYYYDVIGNISTSNFRPSHPTRGGPAILELRPRYPILGGWMDEFTVGWDMRLGDWLRSVKGHESQKVLRVPFMTALPGVVVDQAELVITLPEGARDVNVTVPFPVDAIEHSTHKTYLDSIGRPRITIKKRMCVEKHEQDVYVTYTYPFTAQFQKVFTVGIATAVMFAAFALAKRLDVRISKVAKVVG</sequence>
<keyword evidence="2" id="KW-1185">Reference proteome</keyword>
<dbReference type="Proteomes" id="UP001234202">
    <property type="component" value="Unassembled WGS sequence"/>
</dbReference>
<organism evidence="1 2">
    <name type="scientific">Naganishia onofrii</name>
    <dbReference type="NCBI Taxonomy" id="1851511"/>
    <lineage>
        <taxon>Eukaryota</taxon>
        <taxon>Fungi</taxon>
        <taxon>Dikarya</taxon>
        <taxon>Basidiomycota</taxon>
        <taxon>Agaricomycotina</taxon>
        <taxon>Tremellomycetes</taxon>
        <taxon>Filobasidiales</taxon>
        <taxon>Filobasidiaceae</taxon>
        <taxon>Naganishia</taxon>
    </lineage>
</organism>
<gene>
    <name evidence="1" type="ORF">QFC24_006634</name>
</gene>
<comment type="caution">
    <text evidence="1">The sequence shown here is derived from an EMBL/GenBank/DDBJ whole genome shotgun (WGS) entry which is preliminary data.</text>
</comment>
<reference evidence="1" key="1">
    <citation type="submission" date="2023-04" db="EMBL/GenBank/DDBJ databases">
        <title>Draft Genome sequencing of Naganishia species isolated from polar environments using Oxford Nanopore Technology.</title>
        <authorList>
            <person name="Leo P."/>
            <person name="Venkateswaran K."/>
        </authorList>
    </citation>
    <scope>NUCLEOTIDE SEQUENCE</scope>
    <source>
        <strain evidence="1">DBVPG 5303</strain>
    </source>
</reference>
<dbReference type="EMBL" id="JASBWV010000034">
    <property type="protein sequence ID" value="KAJ9116829.1"/>
    <property type="molecule type" value="Genomic_DNA"/>
</dbReference>
<protein>
    <submittedName>
        <fullName evidence="1">Uncharacterized protein</fullName>
    </submittedName>
</protein>
<evidence type="ECO:0000313" key="1">
    <source>
        <dbReference type="EMBL" id="KAJ9116829.1"/>
    </source>
</evidence>
<proteinExistence type="predicted"/>
<evidence type="ECO:0000313" key="2">
    <source>
        <dbReference type="Proteomes" id="UP001234202"/>
    </source>
</evidence>
<accession>A0ACC2WYF4</accession>
<name>A0ACC2WYF4_9TREE</name>